<reference evidence="2 5" key="2">
    <citation type="submission" date="2017-11" db="EMBL/GenBank/DDBJ databases">
        <title>Whole genome sequencing of cultured pathogen.</title>
        <authorList>
            <person name="Hoffmann M."/>
            <person name="Sanchez M."/>
            <person name="Timme R."/>
            <person name="Nudel K."/>
            <person name="Bry L."/>
        </authorList>
    </citation>
    <scope>NUCLEOTIDE SEQUENCE [LARGE SCALE GENOMIC DNA]</scope>
    <source>
        <strain evidence="2 5">216</strain>
    </source>
</reference>
<dbReference type="OrthoDB" id="4428158at2"/>
<name>A0A0K2WWX5_CORST</name>
<evidence type="ECO:0000313" key="7">
    <source>
        <dbReference type="Proteomes" id="UP000315234"/>
    </source>
</evidence>
<dbReference type="KEGG" id="cstr:CBE89_01085"/>
<evidence type="ECO:0000313" key="4">
    <source>
        <dbReference type="EMBL" id="QQU75941.1"/>
    </source>
</evidence>
<dbReference type="Proteomes" id="UP000315234">
    <property type="component" value="Unassembled WGS sequence"/>
</dbReference>
<gene>
    <name evidence="2" type="ORF">A9D01_09800</name>
    <name evidence="1" type="ORF">CBE89_01085</name>
    <name evidence="3" type="ORF">Cst04h_06340</name>
    <name evidence="4" type="ORF">I6I72_07215</name>
</gene>
<keyword evidence="8" id="KW-1185">Reference proteome</keyword>
<dbReference type="AlphaFoldDB" id="A0A0K2WWX5"/>
<evidence type="ECO:0000313" key="2">
    <source>
        <dbReference type="EMBL" id="ATZ08999.1"/>
    </source>
</evidence>
<sequence>MTPEQLLLVAREFCAQHKVTVTNFGALVAAASLSTAKMEGIAIHGNRVQAARAMRDLLVAYPALNAHNDAFATVCARVYMEIEDRLSLR</sequence>
<dbReference type="Proteomes" id="UP000231994">
    <property type="component" value="Chromosome"/>
</dbReference>
<evidence type="ECO:0000313" key="3">
    <source>
        <dbReference type="EMBL" id="GEA42464.1"/>
    </source>
</evidence>
<dbReference type="EMBL" id="CP021252">
    <property type="protein sequence ID" value="ART20248.1"/>
    <property type="molecule type" value="Genomic_DNA"/>
</dbReference>
<reference evidence="4 8" key="4">
    <citation type="submission" date="2021-01" db="EMBL/GenBank/DDBJ databases">
        <title>FDA dAtabase for Regulatory Grade micrObial Sequences (FDA-ARGOS): Supporting development and validation of Infectious Disease Dx tests.</title>
        <authorList>
            <person name="Sproer C."/>
            <person name="Gronow S."/>
            <person name="Severitt S."/>
            <person name="Schroder I."/>
            <person name="Tallon L."/>
            <person name="Sadzewicz L."/>
            <person name="Zhao X."/>
            <person name="Boylan J."/>
            <person name="Ott S."/>
            <person name="Bowen H."/>
            <person name="Vavikolanu K."/>
            <person name="Mehta A."/>
            <person name="Aluvathingal J."/>
            <person name="Nadendla S."/>
            <person name="Lowell S."/>
            <person name="Myers T."/>
            <person name="Yan Y."/>
            <person name="Sichtig H."/>
        </authorList>
    </citation>
    <scope>NUCLEOTIDE SEQUENCE [LARGE SCALE GENOMIC DNA]</scope>
    <source>
        <strain evidence="4 8">FDAARGOS_1115</strain>
    </source>
</reference>
<evidence type="ECO:0000313" key="1">
    <source>
        <dbReference type="EMBL" id="ART20248.1"/>
    </source>
</evidence>
<dbReference type="RefSeq" id="WP_005530678.1">
    <property type="nucleotide sequence ID" value="NZ_BJLD01000001.1"/>
</dbReference>
<evidence type="ECO:0000313" key="8">
    <source>
        <dbReference type="Proteomes" id="UP000595757"/>
    </source>
</evidence>
<evidence type="ECO:0000313" key="5">
    <source>
        <dbReference type="Proteomes" id="UP000231994"/>
    </source>
</evidence>
<reference evidence="3 7" key="3">
    <citation type="submission" date="2019-06" db="EMBL/GenBank/DDBJ databases">
        <title>Draft genome sequence of Corynebacterium striatum NBRC 15291.</title>
        <authorList>
            <person name="Miura T."/>
            <person name="Furukawa M."/>
            <person name="Shimamura M."/>
            <person name="Ohyama Y."/>
            <person name="Yamazoe A."/>
            <person name="Kawasaki H."/>
        </authorList>
    </citation>
    <scope>NUCLEOTIDE SEQUENCE [LARGE SCALE GENOMIC DNA]</scope>
    <source>
        <strain evidence="3 7">NBRC 15291</strain>
    </source>
</reference>
<dbReference type="EMBL" id="BJLD01000001">
    <property type="protein sequence ID" value="GEA42464.1"/>
    <property type="molecule type" value="Genomic_DNA"/>
</dbReference>
<dbReference type="Proteomes" id="UP000250197">
    <property type="component" value="Chromosome"/>
</dbReference>
<reference evidence="1 6" key="1">
    <citation type="submission" date="2017-05" db="EMBL/GenBank/DDBJ databases">
        <title>Complete genome sequence of Corynebacterium striatum KC-Na-1 isolated from Neophocaena asiaeorientalis in Korea.</title>
        <authorList>
            <person name="Kim J.H."/>
            <person name="Lee K."/>
        </authorList>
    </citation>
    <scope>NUCLEOTIDE SEQUENCE [LARGE SCALE GENOMIC DNA]</scope>
    <source>
        <strain evidence="1 6">KC-Na-01</strain>
    </source>
</reference>
<evidence type="ECO:0000313" key="6">
    <source>
        <dbReference type="Proteomes" id="UP000250197"/>
    </source>
</evidence>
<accession>A0A0K2WWX5</accession>
<dbReference type="EMBL" id="CP068158">
    <property type="protein sequence ID" value="QQU75941.1"/>
    <property type="molecule type" value="Genomic_DNA"/>
</dbReference>
<dbReference type="EMBL" id="CP024932">
    <property type="protein sequence ID" value="ATZ08999.1"/>
    <property type="molecule type" value="Genomic_DNA"/>
</dbReference>
<proteinExistence type="predicted"/>
<dbReference type="GeneID" id="72411773"/>
<protein>
    <submittedName>
        <fullName evidence="1">Cell filamentation protein Fic</fullName>
    </submittedName>
</protein>
<dbReference type="Proteomes" id="UP000595757">
    <property type="component" value="Chromosome"/>
</dbReference>
<organism evidence="1 6">
    <name type="scientific">Corynebacterium striatum</name>
    <dbReference type="NCBI Taxonomy" id="43770"/>
    <lineage>
        <taxon>Bacteria</taxon>
        <taxon>Bacillati</taxon>
        <taxon>Actinomycetota</taxon>
        <taxon>Actinomycetes</taxon>
        <taxon>Mycobacteriales</taxon>
        <taxon>Corynebacteriaceae</taxon>
        <taxon>Corynebacterium</taxon>
    </lineage>
</organism>